<feature type="transmembrane region" description="Helical" evidence="2">
    <location>
        <begin position="17"/>
        <end position="38"/>
    </location>
</feature>
<feature type="region of interest" description="Disordered" evidence="1">
    <location>
        <begin position="61"/>
        <end position="227"/>
    </location>
</feature>
<feature type="compositionally biased region" description="Polar residues" evidence="1">
    <location>
        <begin position="111"/>
        <end position="123"/>
    </location>
</feature>
<evidence type="ECO:0000256" key="2">
    <source>
        <dbReference type="SAM" id="Phobius"/>
    </source>
</evidence>
<organism evidence="3 4">
    <name type="scientific">Algoriphagus faecimaris</name>
    <dbReference type="NCBI Taxonomy" id="686796"/>
    <lineage>
        <taxon>Bacteria</taxon>
        <taxon>Pseudomonadati</taxon>
        <taxon>Bacteroidota</taxon>
        <taxon>Cytophagia</taxon>
        <taxon>Cytophagales</taxon>
        <taxon>Cyclobacteriaceae</taxon>
        <taxon>Algoriphagus</taxon>
    </lineage>
</organism>
<dbReference type="EMBL" id="FNAC01000034">
    <property type="protein sequence ID" value="SDD51367.1"/>
    <property type="molecule type" value="Genomic_DNA"/>
</dbReference>
<feature type="compositionally biased region" description="Basic and acidic residues" evidence="1">
    <location>
        <begin position="156"/>
        <end position="173"/>
    </location>
</feature>
<reference evidence="4" key="1">
    <citation type="submission" date="2016-10" db="EMBL/GenBank/DDBJ databases">
        <authorList>
            <person name="Varghese N."/>
            <person name="Submissions S."/>
        </authorList>
    </citation>
    <scope>NUCLEOTIDE SEQUENCE [LARGE SCALE GENOMIC DNA]</scope>
    <source>
        <strain evidence="4">DSM 23095</strain>
    </source>
</reference>
<proteinExistence type="predicted"/>
<evidence type="ECO:0000313" key="4">
    <source>
        <dbReference type="Proteomes" id="UP000199060"/>
    </source>
</evidence>
<feature type="compositionally biased region" description="Basic and acidic residues" evidence="1">
    <location>
        <begin position="197"/>
        <end position="211"/>
    </location>
</feature>
<keyword evidence="2" id="KW-1133">Transmembrane helix</keyword>
<dbReference type="OrthoDB" id="979886at2"/>
<protein>
    <recommendedName>
        <fullName evidence="5">Outer membrane transport energization protein TonB</fullName>
    </recommendedName>
</protein>
<evidence type="ECO:0000313" key="3">
    <source>
        <dbReference type="EMBL" id="SDD51367.1"/>
    </source>
</evidence>
<dbReference type="RefSeq" id="WP_087940501.1">
    <property type="nucleotide sequence ID" value="NZ_FNAC01000034.1"/>
</dbReference>
<dbReference type="AlphaFoldDB" id="A0A1G6VEB6"/>
<sequence>MEFWNADKVESKNKKRAWIITFVLNVLLLIAFYFIVVWKQPIPPLPTFGLELNLGFTPTGSGDVSSNNPPSETVTPVTESAAPGEIAKQPTPEATPTPAPKTEVAKPKTNPTPAVNQAVTTKPSPIKGEEKASETNKIPEVKKQEPTKTTTTPAESKAEETVQKAPEKPKVNERALMGAGGTKGTGNQASAGGAEGKSTEKGDAGDPKGTVDGRAIMGQGSGQGVNSGSGYSLDLAGWDFAARPSINDKVSTRNGRIVFKITVDDSGRVVQAVPLEYNVSNDVLAYYRQVVNQVSFKKQGGDVADFSSGKITFIIKVD</sequence>
<keyword evidence="2" id="KW-0812">Transmembrane</keyword>
<evidence type="ECO:0000256" key="1">
    <source>
        <dbReference type="SAM" id="MobiDB-lite"/>
    </source>
</evidence>
<accession>A0A1G6VEB6</accession>
<evidence type="ECO:0008006" key="5">
    <source>
        <dbReference type="Google" id="ProtNLM"/>
    </source>
</evidence>
<keyword evidence="2" id="KW-0472">Membrane</keyword>
<name>A0A1G6VEB6_9BACT</name>
<feature type="compositionally biased region" description="Polar residues" evidence="1">
    <location>
        <begin position="61"/>
        <end position="78"/>
    </location>
</feature>
<keyword evidence="4" id="KW-1185">Reference proteome</keyword>
<dbReference type="Proteomes" id="UP000199060">
    <property type="component" value="Unassembled WGS sequence"/>
</dbReference>
<dbReference type="STRING" id="686796.SAMN04488104_103435"/>
<gene>
    <name evidence="3" type="ORF">SAMN04488104_103435</name>
</gene>
<feature type="compositionally biased region" description="Basic and acidic residues" evidence="1">
    <location>
        <begin position="127"/>
        <end position="146"/>
    </location>
</feature>